<dbReference type="Proteomes" id="UP000790787">
    <property type="component" value="Chromosome 12"/>
</dbReference>
<dbReference type="RefSeq" id="XP_075083711.1">
    <property type="nucleotide sequence ID" value="XM_075227610.1"/>
</dbReference>
<keyword evidence="1" id="KW-1185">Reference proteome</keyword>
<accession>A0AC58SFF5</accession>
<reference evidence="1" key="1">
    <citation type="journal article" date="2014" name="Nat. Commun.">
        <title>The tobacco genome sequence and its comparison with those of tomato and potato.</title>
        <authorList>
            <person name="Sierro N."/>
            <person name="Battey J.N."/>
            <person name="Ouadi S."/>
            <person name="Bakaher N."/>
            <person name="Bovet L."/>
            <person name="Willig A."/>
            <person name="Goepfert S."/>
            <person name="Peitsch M.C."/>
            <person name="Ivanov N.V."/>
        </authorList>
    </citation>
    <scope>NUCLEOTIDE SEQUENCE [LARGE SCALE GENOMIC DNA]</scope>
</reference>
<reference evidence="2" key="2">
    <citation type="submission" date="2025-08" db="UniProtKB">
        <authorList>
            <consortium name="RefSeq"/>
        </authorList>
    </citation>
    <scope>IDENTIFICATION</scope>
    <source>
        <tissue evidence="2">Leaf</tissue>
    </source>
</reference>
<proteinExistence type="predicted"/>
<name>A0AC58SFF5_TOBAC</name>
<gene>
    <name evidence="2" type="primary">LOC142167459</name>
</gene>
<protein>
    <submittedName>
        <fullName evidence="2">Calcium-dependent protein kinase 19-like</fullName>
    </submittedName>
</protein>
<evidence type="ECO:0000313" key="1">
    <source>
        <dbReference type="Proteomes" id="UP000790787"/>
    </source>
</evidence>
<evidence type="ECO:0000313" key="2">
    <source>
        <dbReference type="RefSeq" id="XP_075083711.1"/>
    </source>
</evidence>
<organism evidence="1 2">
    <name type="scientific">Nicotiana tabacum</name>
    <name type="common">Common tobacco</name>
    <dbReference type="NCBI Taxonomy" id="4097"/>
    <lineage>
        <taxon>Eukaryota</taxon>
        <taxon>Viridiplantae</taxon>
        <taxon>Streptophyta</taxon>
        <taxon>Embryophyta</taxon>
        <taxon>Tracheophyta</taxon>
        <taxon>Spermatophyta</taxon>
        <taxon>Magnoliopsida</taxon>
        <taxon>eudicotyledons</taxon>
        <taxon>Gunneridae</taxon>
        <taxon>Pentapetalae</taxon>
        <taxon>asterids</taxon>
        <taxon>lamiids</taxon>
        <taxon>Solanales</taxon>
        <taxon>Solanaceae</taxon>
        <taxon>Nicotianoideae</taxon>
        <taxon>Nicotianeae</taxon>
        <taxon>Nicotiana</taxon>
    </lineage>
</organism>
<sequence length="200" mass="22498">MVRCAGGKLFDGTITRGCSLEKDHVDSFRQLPNIVHNGHFMVVMHKELKLESSMMVRKDEYATEATIFGLHIFIDGVNDFLLSAWPSITNNAKDLVPTMLPEDTKQRSTSAKVIEQPSFQWEEAADKPIDHTVLSKLKQFRVIGNLMKPTIKVIAADFSEEEIKYLKYVFVSMATNNSGTITYERIKSGLARLASKLSEA</sequence>